<accession>A0A3P7U930</accession>
<dbReference type="OrthoDB" id="5901772at2759"/>
<dbReference type="EMBL" id="UZAH01004845">
    <property type="protein sequence ID" value="VDO28079.1"/>
    <property type="molecule type" value="Genomic_DNA"/>
</dbReference>
<dbReference type="AlphaFoldDB" id="A0A183F9B9"/>
<reference evidence="2 3" key="1">
    <citation type="submission" date="2018-11" db="EMBL/GenBank/DDBJ databases">
        <authorList>
            <consortium name="Pathogen Informatics"/>
        </authorList>
    </citation>
    <scope>NUCLEOTIDE SEQUENCE [LARGE SCALE GENOMIC DNA]</scope>
</reference>
<dbReference type="WBParaSite" id="HPBE_0000276101-mRNA-1">
    <property type="protein sequence ID" value="HPBE_0000276101-mRNA-1"/>
    <property type="gene ID" value="HPBE_0000276101"/>
</dbReference>
<feature type="compositionally biased region" description="Polar residues" evidence="1">
    <location>
        <begin position="332"/>
        <end position="351"/>
    </location>
</feature>
<proteinExistence type="predicted"/>
<feature type="region of interest" description="Disordered" evidence="1">
    <location>
        <begin position="330"/>
        <end position="353"/>
    </location>
</feature>
<protein>
    <submittedName>
        <fullName evidence="4">CCHC-type domain-containing protein</fullName>
    </submittedName>
</protein>
<evidence type="ECO:0000313" key="4">
    <source>
        <dbReference type="WBParaSite" id="HPBE_0000276101-mRNA-1"/>
    </source>
</evidence>
<name>A0A183F9B9_HELPZ</name>
<reference evidence="4" key="2">
    <citation type="submission" date="2019-09" db="UniProtKB">
        <authorList>
            <consortium name="WormBaseParasite"/>
        </authorList>
    </citation>
    <scope>IDENTIFICATION</scope>
</reference>
<dbReference type="Proteomes" id="UP000050761">
    <property type="component" value="Unassembled WGS sequence"/>
</dbReference>
<organism evidence="3 4">
    <name type="scientific">Heligmosomoides polygyrus</name>
    <name type="common">Parasitic roundworm</name>
    <dbReference type="NCBI Taxonomy" id="6339"/>
    <lineage>
        <taxon>Eukaryota</taxon>
        <taxon>Metazoa</taxon>
        <taxon>Ecdysozoa</taxon>
        <taxon>Nematoda</taxon>
        <taxon>Chromadorea</taxon>
        <taxon>Rhabditida</taxon>
        <taxon>Rhabditina</taxon>
        <taxon>Rhabditomorpha</taxon>
        <taxon>Strongyloidea</taxon>
        <taxon>Heligmosomidae</taxon>
        <taxon>Heligmosomoides</taxon>
    </lineage>
</organism>
<evidence type="ECO:0000313" key="3">
    <source>
        <dbReference type="Proteomes" id="UP000050761"/>
    </source>
</evidence>
<feature type="region of interest" description="Disordered" evidence="1">
    <location>
        <begin position="1"/>
        <end position="52"/>
    </location>
</feature>
<evidence type="ECO:0000256" key="1">
    <source>
        <dbReference type="SAM" id="MobiDB-lite"/>
    </source>
</evidence>
<gene>
    <name evidence="2" type="ORF">HPBE_LOCUS2762</name>
</gene>
<evidence type="ECO:0000313" key="2">
    <source>
        <dbReference type="EMBL" id="VDO28079.1"/>
    </source>
</evidence>
<keyword evidence="3" id="KW-1185">Reference proteome</keyword>
<accession>A0A183F9B9</accession>
<sequence>MQQPTIIKEKTPRGQPAVQPATTETPAQFRTARQADDITPAPSTSQLHSDSDDTLASQFVRILQRNPAADIPLIKQLTDELSQLAAVKEQPEVEVPLNAVTMRKREPTVAERLLALVRRRDPNQHFSRADDLELQLAAVPVQDRPLLALLQKLTVALNPEYIFDLKHLGAHDYLQVDAYLRSDIYRSLRSYITKEVYLPEWSDAEKSRYLQCAVLLVEFLAQLANAPVLNFGSSLFENIMTIQSLAYNITARQAAVHNQFWPQAFRKDDQPRLADQLAQYGLHFPDIHDALALATATVAEAQQVLANLSQQHLERLLIIQDDEIFAAAEQAPPQTRSSGAGAKRQSQSPTFSEEIDKLAKTADLRPTPLPLGDIPMDEPQQVVHVAQVPQSSAVQQHFLHAVAAEEVFSAHVAAPVVVPAQVAARPTAPMQAVAAPLVAAQPVRIPLERAVSPDIEDVRDPRIVYRQREFTPPRYQHEPQFQEEQEHVVPSCFFCHGYHYSSGCHVVVNLSARLYIHAQRGRCFKCGEEHDERNCRLRRKCRACQSLRHHTAFCKYNNHVRVDFPEHEFYDRLEAAMAQAREVRMRRRATQFHDY</sequence>